<dbReference type="InterPro" id="IPR013078">
    <property type="entry name" value="His_Pase_superF_clade-1"/>
</dbReference>
<dbReference type="Proteomes" id="UP000682733">
    <property type="component" value="Unassembled WGS sequence"/>
</dbReference>
<dbReference type="AlphaFoldDB" id="A0A8S2P1I7"/>
<feature type="region of interest" description="Disordered" evidence="1">
    <location>
        <begin position="56"/>
        <end position="86"/>
    </location>
</feature>
<evidence type="ECO:0000313" key="4">
    <source>
        <dbReference type="Proteomes" id="UP000682733"/>
    </source>
</evidence>
<gene>
    <name evidence="2" type="ORF">OVA965_LOCUS24932</name>
    <name evidence="3" type="ORF">TMI583_LOCUS25654</name>
</gene>
<organism evidence="3 4">
    <name type="scientific">Didymodactylos carnosus</name>
    <dbReference type="NCBI Taxonomy" id="1234261"/>
    <lineage>
        <taxon>Eukaryota</taxon>
        <taxon>Metazoa</taxon>
        <taxon>Spiralia</taxon>
        <taxon>Gnathifera</taxon>
        <taxon>Rotifera</taxon>
        <taxon>Eurotatoria</taxon>
        <taxon>Bdelloidea</taxon>
        <taxon>Philodinida</taxon>
        <taxon>Philodinidae</taxon>
        <taxon>Didymodactylos</taxon>
    </lineage>
</organism>
<dbReference type="PANTHER" id="PTHR16469:SF27">
    <property type="entry name" value="UBIQUITIN-ASSOCIATED AND SH3 DOMAIN-CONTAINING BA-RELATED"/>
    <property type="match status" value="1"/>
</dbReference>
<dbReference type="InterPro" id="IPR029033">
    <property type="entry name" value="His_PPase_superfam"/>
</dbReference>
<sequence>MYIATGVPTPVSFTPQVMTLAQPNQYGDIAAQQLIQQQQTAINQAHAAAYSALGNPPSNIMINNQSQQQQPNSQTQNVGLSSNTVQGDPNNYPIQQILLENIYNNVLMREKNLLYQNRIDKARKRLSDPVTTNYHVPLQPLLMNDYVLNSNVSGTNVASGTGVNPAGGSQNISIPITNLQRVQSGHTLNRRRSVRYTKPSLHQAQPLPPPLRPINEGQKLFVIRHAERVDSTFGITWVDNVFDKNGQYKRLNLNLPKKMIQRRDNKDFLFDPPLTELGLVECKMVGEELLAQGVKISHVYSSPALRCVQTADKIIEGLNKKDEIPIRIEPCLFEFLKWYPVVPLKWPFLTIDELSKNGYHVDNFYKPFYPIESLRKDEDEQMYYTRSHFIITSILKNHELDGGNVLIVGHAPTLEVCTRQLTGGQPRVNDLKFLVLRIPFLSMLTISKQSDGTWRAIKPPIPPMKHQAVESFDWRFIR</sequence>
<dbReference type="Gene3D" id="3.40.50.1240">
    <property type="entry name" value="Phosphoglycerate mutase-like"/>
    <property type="match status" value="1"/>
</dbReference>
<evidence type="ECO:0000313" key="2">
    <source>
        <dbReference type="EMBL" id="CAF1221365.1"/>
    </source>
</evidence>
<accession>A0A8S2P1I7</accession>
<name>A0A8S2P1I7_9BILA</name>
<dbReference type="EMBL" id="CAJNOK010015234">
    <property type="protein sequence ID" value="CAF1221365.1"/>
    <property type="molecule type" value="Genomic_DNA"/>
</dbReference>
<protein>
    <recommendedName>
        <fullName evidence="5">Protein UBASH3A-like protein</fullName>
    </recommendedName>
</protein>
<proteinExistence type="predicted"/>
<evidence type="ECO:0008006" key="5">
    <source>
        <dbReference type="Google" id="ProtNLM"/>
    </source>
</evidence>
<evidence type="ECO:0000313" key="3">
    <source>
        <dbReference type="EMBL" id="CAF4029386.1"/>
    </source>
</evidence>
<reference evidence="3" key="1">
    <citation type="submission" date="2021-02" db="EMBL/GenBank/DDBJ databases">
        <authorList>
            <person name="Nowell W R."/>
        </authorList>
    </citation>
    <scope>NUCLEOTIDE SEQUENCE</scope>
</reference>
<evidence type="ECO:0000256" key="1">
    <source>
        <dbReference type="SAM" id="MobiDB-lite"/>
    </source>
</evidence>
<dbReference type="EMBL" id="CAJOBA010036773">
    <property type="protein sequence ID" value="CAF4029386.1"/>
    <property type="molecule type" value="Genomic_DNA"/>
</dbReference>
<feature type="compositionally biased region" description="Low complexity" evidence="1">
    <location>
        <begin position="63"/>
        <end position="77"/>
    </location>
</feature>
<dbReference type="Pfam" id="PF00300">
    <property type="entry name" value="His_Phos_1"/>
    <property type="match status" value="1"/>
</dbReference>
<dbReference type="InterPro" id="IPR051710">
    <property type="entry name" value="Phosphatase_SH3-domain"/>
</dbReference>
<comment type="caution">
    <text evidence="3">The sequence shown here is derived from an EMBL/GenBank/DDBJ whole genome shotgun (WGS) entry which is preliminary data.</text>
</comment>
<dbReference type="Proteomes" id="UP000677228">
    <property type="component" value="Unassembled WGS sequence"/>
</dbReference>
<dbReference type="SUPFAM" id="SSF53254">
    <property type="entry name" value="Phosphoglycerate mutase-like"/>
    <property type="match status" value="1"/>
</dbReference>
<dbReference type="CDD" id="cd07067">
    <property type="entry name" value="HP_PGM_like"/>
    <property type="match status" value="1"/>
</dbReference>
<dbReference type="PANTHER" id="PTHR16469">
    <property type="entry name" value="UBIQUITIN-ASSOCIATED AND SH3 DOMAIN-CONTAINING BA-RELATED"/>
    <property type="match status" value="1"/>
</dbReference>